<comment type="caution">
    <text evidence="1">The sequence shown here is derived from an EMBL/GenBank/DDBJ whole genome shotgun (WGS) entry which is preliminary data.</text>
</comment>
<protein>
    <submittedName>
        <fullName evidence="1">Uncharacterized protein</fullName>
    </submittedName>
</protein>
<name>A0ACB8SKW1_9AGAM</name>
<organism evidence="1 2">
    <name type="scientific">Artomyces pyxidatus</name>
    <dbReference type="NCBI Taxonomy" id="48021"/>
    <lineage>
        <taxon>Eukaryota</taxon>
        <taxon>Fungi</taxon>
        <taxon>Dikarya</taxon>
        <taxon>Basidiomycota</taxon>
        <taxon>Agaricomycotina</taxon>
        <taxon>Agaricomycetes</taxon>
        <taxon>Russulales</taxon>
        <taxon>Auriscalpiaceae</taxon>
        <taxon>Artomyces</taxon>
    </lineage>
</organism>
<gene>
    <name evidence="1" type="ORF">BV25DRAFT_1787256</name>
</gene>
<dbReference type="EMBL" id="MU277251">
    <property type="protein sequence ID" value="KAI0057169.1"/>
    <property type="molecule type" value="Genomic_DNA"/>
</dbReference>
<proteinExistence type="predicted"/>
<keyword evidence="2" id="KW-1185">Reference proteome</keyword>
<evidence type="ECO:0000313" key="1">
    <source>
        <dbReference type="EMBL" id="KAI0057169.1"/>
    </source>
</evidence>
<sequence length="151" mass="16638">MLTLESGSLCDVCADEFGPRNLPHSIPCGHLLCLSCCNKIIEKARAAPVCPFCRDTFTRESIRLIRIDFNGGSVSGTSTPRRSPYSPRAPLIEDNYPNDLLLKATLATVADPAKVRAQAAHALENRVARVASKKCSVEEVHELYQDLQDWL</sequence>
<reference evidence="1" key="2">
    <citation type="journal article" date="2022" name="New Phytol.">
        <title>Evolutionary transition to the ectomycorrhizal habit in the genomes of a hyperdiverse lineage of mushroom-forming fungi.</title>
        <authorList>
            <person name="Looney B."/>
            <person name="Miyauchi S."/>
            <person name="Morin E."/>
            <person name="Drula E."/>
            <person name="Courty P.E."/>
            <person name="Kohler A."/>
            <person name="Kuo A."/>
            <person name="LaButti K."/>
            <person name="Pangilinan J."/>
            <person name="Lipzen A."/>
            <person name="Riley R."/>
            <person name="Andreopoulos W."/>
            <person name="He G."/>
            <person name="Johnson J."/>
            <person name="Nolan M."/>
            <person name="Tritt A."/>
            <person name="Barry K.W."/>
            <person name="Grigoriev I.V."/>
            <person name="Nagy L.G."/>
            <person name="Hibbett D."/>
            <person name="Henrissat B."/>
            <person name="Matheny P.B."/>
            <person name="Labbe J."/>
            <person name="Martin F.M."/>
        </authorList>
    </citation>
    <scope>NUCLEOTIDE SEQUENCE</scope>
    <source>
        <strain evidence="1">HHB10654</strain>
    </source>
</reference>
<feature type="non-terminal residue" evidence="1">
    <location>
        <position position="151"/>
    </location>
</feature>
<dbReference type="Proteomes" id="UP000814140">
    <property type="component" value="Unassembled WGS sequence"/>
</dbReference>
<accession>A0ACB8SKW1</accession>
<evidence type="ECO:0000313" key="2">
    <source>
        <dbReference type="Proteomes" id="UP000814140"/>
    </source>
</evidence>
<reference evidence="1" key="1">
    <citation type="submission" date="2021-03" db="EMBL/GenBank/DDBJ databases">
        <authorList>
            <consortium name="DOE Joint Genome Institute"/>
            <person name="Ahrendt S."/>
            <person name="Looney B.P."/>
            <person name="Miyauchi S."/>
            <person name="Morin E."/>
            <person name="Drula E."/>
            <person name="Courty P.E."/>
            <person name="Chicoki N."/>
            <person name="Fauchery L."/>
            <person name="Kohler A."/>
            <person name="Kuo A."/>
            <person name="Labutti K."/>
            <person name="Pangilinan J."/>
            <person name="Lipzen A."/>
            <person name="Riley R."/>
            <person name="Andreopoulos W."/>
            <person name="He G."/>
            <person name="Johnson J."/>
            <person name="Barry K.W."/>
            <person name="Grigoriev I.V."/>
            <person name="Nagy L."/>
            <person name="Hibbett D."/>
            <person name="Henrissat B."/>
            <person name="Matheny P.B."/>
            <person name="Labbe J."/>
            <person name="Martin F."/>
        </authorList>
    </citation>
    <scope>NUCLEOTIDE SEQUENCE</scope>
    <source>
        <strain evidence="1">HHB10654</strain>
    </source>
</reference>